<comment type="caution">
    <text evidence="1">The sequence shown here is derived from an EMBL/GenBank/DDBJ whole genome shotgun (WGS) entry which is preliminary data.</text>
</comment>
<sequence length="146" mass="16828">MMIGIKELPEEMGIDCVMPMSLKVDNRATRKQITGESSSRAKHTDLIIKFVGFYVKRGILKTEYCERSRVPADMLAKAHSSPRLEELKNLFVCITVDMECHDWNVYMENENMHDGGVLDINIKSVRVKTKNIFLVRCATCFRRIEV</sequence>
<organism evidence="1 2">
    <name type="scientific">Peronospora matthiolae</name>
    <dbReference type="NCBI Taxonomy" id="2874970"/>
    <lineage>
        <taxon>Eukaryota</taxon>
        <taxon>Sar</taxon>
        <taxon>Stramenopiles</taxon>
        <taxon>Oomycota</taxon>
        <taxon>Peronosporomycetes</taxon>
        <taxon>Peronosporales</taxon>
        <taxon>Peronosporaceae</taxon>
        <taxon>Peronospora</taxon>
    </lineage>
</organism>
<dbReference type="Proteomes" id="UP001162060">
    <property type="component" value="Unassembled WGS sequence"/>
</dbReference>
<gene>
    <name evidence="1" type="ORF">PM001_LOCUS1685</name>
</gene>
<proteinExistence type="predicted"/>
<evidence type="ECO:0000313" key="2">
    <source>
        <dbReference type="Proteomes" id="UP001162060"/>
    </source>
</evidence>
<dbReference type="AlphaFoldDB" id="A0AAV1T3C2"/>
<protein>
    <submittedName>
        <fullName evidence="1">Uncharacterized protein</fullName>
    </submittedName>
</protein>
<name>A0AAV1T3C2_9STRA</name>
<dbReference type="EMBL" id="CAKLBY020000016">
    <property type="protein sequence ID" value="CAK7898591.1"/>
    <property type="molecule type" value="Genomic_DNA"/>
</dbReference>
<evidence type="ECO:0000313" key="1">
    <source>
        <dbReference type="EMBL" id="CAK7898591.1"/>
    </source>
</evidence>
<accession>A0AAV1T3C2</accession>
<reference evidence="1" key="1">
    <citation type="submission" date="2024-01" db="EMBL/GenBank/DDBJ databases">
        <authorList>
            <person name="Webb A."/>
        </authorList>
    </citation>
    <scope>NUCLEOTIDE SEQUENCE</scope>
    <source>
        <strain evidence="1">Pm1</strain>
    </source>
</reference>